<evidence type="ECO:0000256" key="5">
    <source>
        <dbReference type="ARBA" id="ARBA00023163"/>
    </source>
</evidence>
<evidence type="ECO:0000259" key="8">
    <source>
        <dbReference type="PROSITE" id="PS51032"/>
    </source>
</evidence>
<evidence type="ECO:0000256" key="2">
    <source>
        <dbReference type="ARBA" id="ARBA00022745"/>
    </source>
</evidence>
<gene>
    <name evidence="9" type="ORF">Fmac_001151</name>
</gene>
<dbReference type="GO" id="GO:0003677">
    <property type="term" value="F:DNA binding"/>
    <property type="evidence" value="ECO:0007669"/>
    <property type="project" value="UniProtKB-KW"/>
</dbReference>
<organism evidence="9 10">
    <name type="scientific">Flemingia macrophylla</name>
    <dbReference type="NCBI Taxonomy" id="520843"/>
    <lineage>
        <taxon>Eukaryota</taxon>
        <taxon>Viridiplantae</taxon>
        <taxon>Streptophyta</taxon>
        <taxon>Embryophyta</taxon>
        <taxon>Tracheophyta</taxon>
        <taxon>Spermatophyta</taxon>
        <taxon>Magnoliopsida</taxon>
        <taxon>eudicotyledons</taxon>
        <taxon>Gunneridae</taxon>
        <taxon>Pentapetalae</taxon>
        <taxon>rosids</taxon>
        <taxon>fabids</taxon>
        <taxon>Fabales</taxon>
        <taxon>Fabaceae</taxon>
        <taxon>Papilionoideae</taxon>
        <taxon>50 kb inversion clade</taxon>
        <taxon>NPAAA clade</taxon>
        <taxon>indigoferoid/millettioid clade</taxon>
        <taxon>Phaseoleae</taxon>
        <taxon>Flemingia</taxon>
    </lineage>
</organism>
<dbReference type="GO" id="GO:0005634">
    <property type="term" value="C:nucleus"/>
    <property type="evidence" value="ECO:0007669"/>
    <property type="project" value="UniProtKB-SubCell"/>
</dbReference>
<dbReference type="PANTHER" id="PTHR31677">
    <property type="entry name" value="AP2 DOMAIN CLASS TRANSCRIPTION FACTOR"/>
    <property type="match status" value="1"/>
</dbReference>
<evidence type="ECO:0000256" key="1">
    <source>
        <dbReference type="ARBA" id="ARBA00004123"/>
    </source>
</evidence>
<dbReference type="Pfam" id="PF00847">
    <property type="entry name" value="AP2"/>
    <property type="match status" value="1"/>
</dbReference>
<keyword evidence="5" id="KW-0804">Transcription</keyword>
<dbReference type="Gene3D" id="3.30.730.10">
    <property type="entry name" value="AP2/ERF domain"/>
    <property type="match status" value="1"/>
</dbReference>
<evidence type="ECO:0000313" key="10">
    <source>
        <dbReference type="Proteomes" id="UP001603857"/>
    </source>
</evidence>
<comment type="subcellular location">
    <subcellularLocation>
        <location evidence="1">Nucleus</location>
    </subcellularLocation>
</comment>
<evidence type="ECO:0000256" key="7">
    <source>
        <dbReference type="SAM" id="MobiDB-lite"/>
    </source>
</evidence>
<dbReference type="EMBL" id="JBGMDY010000001">
    <property type="protein sequence ID" value="KAL2347151.1"/>
    <property type="molecule type" value="Genomic_DNA"/>
</dbReference>
<feature type="region of interest" description="Disordered" evidence="7">
    <location>
        <begin position="103"/>
        <end position="124"/>
    </location>
</feature>
<proteinExistence type="predicted"/>
<name>A0ABD1NGD7_9FABA</name>
<reference evidence="9 10" key="1">
    <citation type="submission" date="2024-08" db="EMBL/GenBank/DDBJ databases">
        <title>Insights into the chromosomal genome structure of Flemingia macrophylla.</title>
        <authorList>
            <person name="Ding Y."/>
            <person name="Zhao Y."/>
            <person name="Bi W."/>
            <person name="Wu M."/>
            <person name="Zhao G."/>
            <person name="Gong Y."/>
            <person name="Li W."/>
            <person name="Zhang P."/>
        </authorList>
    </citation>
    <scope>NUCLEOTIDE SEQUENCE [LARGE SCALE GENOMIC DNA]</scope>
    <source>
        <strain evidence="9">DYQJB</strain>
        <tissue evidence="9">Leaf</tissue>
    </source>
</reference>
<dbReference type="PANTHER" id="PTHR31677:SF231">
    <property type="entry name" value="ETHYLENE-RESPONSIVE TRANSCRIPTION FACTOR 4"/>
    <property type="match status" value="1"/>
</dbReference>
<comment type="caution">
    <text evidence="9">The sequence shown here is derived from an EMBL/GenBank/DDBJ whole genome shotgun (WGS) entry which is preliminary data.</text>
</comment>
<feature type="domain" description="AP2/ERF" evidence="8">
    <location>
        <begin position="33"/>
        <end position="90"/>
    </location>
</feature>
<protein>
    <recommendedName>
        <fullName evidence="8">AP2/ERF domain-containing protein</fullName>
    </recommendedName>
</protein>
<sequence>MAPRDRAAAPVAAAAALVGPGPTPAHANAKEIWYRGARKCPWGRNAGEIRDPGNKTRIWLGTFATAEEAARAYDAATREFRNAKAKTHFPSPSELLVNNAARNPNQSKTLDSSSSTTSSSPSPLDLTLSFPVSRPVLFFDALARAEYAMNIPLRDACCFERPAVEFHRGGDSNSSPVSPLRVCCARRSTSDHAIVVQPHRIQVTFPFAMVSFMWCFLLPWSHLT</sequence>
<dbReference type="InterPro" id="IPR036955">
    <property type="entry name" value="AP2/ERF_dom_sf"/>
</dbReference>
<dbReference type="InterPro" id="IPR016177">
    <property type="entry name" value="DNA-bd_dom_sf"/>
</dbReference>
<evidence type="ECO:0000313" key="9">
    <source>
        <dbReference type="EMBL" id="KAL2347151.1"/>
    </source>
</evidence>
<accession>A0ABD1NGD7</accession>
<keyword evidence="10" id="KW-1185">Reference proteome</keyword>
<dbReference type="InterPro" id="IPR001471">
    <property type="entry name" value="AP2/ERF_dom"/>
</dbReference>
<dbReference type="Proteomes" id="UP001603857">
    <property type="component" value="Unassembled WGS sequence"/>
</dbReference>
<dbReference type="PROSITE" id="PS51032">
    <property type="entry name" value="AP2_ERF"/>
    <property type="match status" value="1"/>
</dbReference>
<evidence type="ECO:0000256" key="6">
    <source>
        <dbReference type="ARBA" id="ARBA00023242"/>
    </source>
</evidence>
<evidence type="ECO:0000256" key="3">
    <source>
        <dbReference type="ARBA" id="ARBA00023015"/>
    </source>
</evidence>
<dbReference type="SUPFAM" id="SSF54171">
    <property type="entry name" value="DNA-binding domain"/>
    <property type="match status" value="1"/>
</dbReference>
<keyword evidence="3" id="KW-0805">Transcription regulation</keyword>
<dbReference type="PRINTS" id="PR00367">
    <property type="entry name" value="ETHRSPELEMNT"/>
</dbReference>
<keyword evidence="2" id="KW-0936">Ethylene signaling pathway</keyword>
<feature type="compositionally biased region" description="Low complexity" evidence="7">
    <location>
        <begin position="109"/>
        <end position="124"/>
    </location>
</feature>
<evidence type="ECO:0000256" key="4">
    <source>
        <dbReference type="ARBA" id="ARBA00023125"/>
    </source>
</evidence>
<dbReference type="GO" id="GO:0009873">
    <property type="term" value="P:ethylene-activated signaling pathway"/>
    <property type="evidence" value="ECO:0007669"/>
    <property type="project" value="UniProtKB-KW"/>
</dbReference>
<dbReference type="SMART" id="SM00380">
    <property type="entry name" value="AP2"/>
    <property type="match status" value="1"/>
</dbReference>
<dbReference type="AlphaFoldDB" id="A0ABD1NGD7"/>
<dbReference type="CDD" id="cd00018">
    <property type="entry name" value="AP2"/>
    <property type="match status" value="1"/>
</dbReference>
<keyword evidence="6" id="KW-0539">Nucleus</keyword>
<keyword evidence="4" id="KW-0238">DNA-binding</keyword>